<dbReference type="GO" id="GO:0005737">
    <property type="term" value="C:cytoplasm"/>
    <property type="evidence" value="ECO:0007669"/>
    <property type="project" value="UniProtKB-SubCell"/>
</dbReference>
<evidence type="ECO:0000313" key="4">
    <source>
        <dbReference type="EMBL" id="RAM02185.1"/>
    </source>
</evidence>
<keyword evidence="2" id="KW-0678">Repressor</keyword>
<reference evidence="3 6" key="2">
    <citation type="submission" date="2019-02" db="EMBL/GenBank/DDBJ databases">
        <title>Complete genome sequence of Desulfobacter hydrogenophilus AcRS1.</title>
        <authorList>
            <person name="Marietou A."/>
            <person name="Lund M.B."/>
            <person name="Marshall I.P.G."/>
            <person name="Schreiber L."/>
            <person name="Jorgensen B."/>
        </authorList>
    </citation>
    <scope>NUCLEOTIDE SEQUENCE [LARGE SCALE GENOMIC DNA]</scope>
    <source>
        <strain evidence="3 6">AcRS1</strain>
    </source>
</reference>
<keyword evidence="2" id="KW-0963">Cytoplasm</keyword>
<dbReference type="GO" id="GO:0090071">
    <property type="term" value="P:negative regulation of ribosome biogenesis"/>
    <property type="evidence" value="ECO:0007669"/>
    <property type="project" value="UniProtKB-UniRule"/>
</dbReference>
<reference evidence="4 5" key="1">
    <citation type="submission" date="2018-06" db="EMBL/GenBank/DDBJ databases">
        <title>Complete Genome Sequence of Desulfobacter hydrogenophilus (DSM3380).</title>
        <authorList>
            <person name="Marietou A."/>
            <person name="Schreiber L."/>
            <person name="Marshall I."/>
            <person name="Jorgensen B."/>
        </authorList>
    </citation>
    <scope>NUCLEOTIDE SEQUENCE [LARGE SCALE GENOMIC DNA]</scope>
    <source>
        <strain evidence="4 5">DSM 3380</strain>
    </source>
</reference>
<name>A0A328FGT2_9BACT</name>
<organism evidence="4 5">
    <name type="scientific">Desulfobacter hydrogenophilus</name>
    <dbReference type="NCBI Taxonomy" id="2291"/>
    <lineage>
        <taxon>Bacteria</taxon>
        <taxon>Pseudomonadati</taxon>
        <taxon>Thermodesulfobacteriota</taxon>
        <taxon>Desulfobacteria</taxon>
        <taxon>Desulfobacterales</taxon>
        <taxon>Desulfobacteraceae</taxon>
        <taxon>Desulfobacter</taxon>
    </lineage>
</organism>
<evidence type="ECO:0000256" key="2">
    <source>
        <dbReference type="HAMAP-Rule" id="MF_01477"/>
    </source>
</evidence>
<proteinExistence type="inferred from homology"/>
<dbReference type="PANTHER" id="PTHR21043:SF0">
    <property type="entry name" value="MITOCHONDRIAL ASSEMBLY OF RIBOSOMAL LARGE SUBUNIT PROTEIN 1"/>
    <property type="match status" value="1"/>
</dbReference>
<dbReference type="Gene3D" id="3.30.460.10">
    <property type="entry name" value="Beta Polymerase, domain 2"/>
    <property type="match status" value="1"/>
</dbReference>
<dbReference type="GO" id="GO:0042256">
    <property type="term" value="P:cytosolic ribosome assembly"/>
    <property type="evidence" value="ECO:0007669"/>
    <property type="project" value="UniProtKB-UniRule"/>
</dbReference>
<dbReference type="PANTHER" id="PTHR21043">
    <property type="entry name" value="IOJAP SUPERFAMILY ORTHOLOG"/>
    <property type="match status" value="1"/>
</dbReference>
<dbReference type="AlphaFoldDB" id="A0A328FGT2"/>
<comment type="similarity">
    <text evidence="1 2">Belongs to the Iojap/RsfS family.</text>
</comment>
<dbReference type="InterPro" id="IPR043519">
    <property type="entry name" value="NT_sf"/>
</dbReference>
<keyword evidence="6" id="KW-1185">Reference proteome</keyword>
<keyword evidence="2" id="KW-0810">Translation regulation</keyword>
<evidence type="ECO:0000313" key="5">
    <source>
        <dbReference type="Proteomes" id="UP000248798"/>
    </source>
</evidence>
<dbReference type="EMBL" id="QLNI01000017">
    <property type="protein sequence ID" value="RAM02185.1"/>
    <property type="molecule type" value="Genomic_DNA"/>
</dbReference>
<gene>
    <name evidence="2 4" type="primary">rsfS</name>
    <name evidence="4" type="ORF">DO021_09560</name>
    <name evidence="3" type="ORF">EYB58_20780</name>
</gene>
<comment type="subunit">
    <text evidence="2">Interacts with ribosomal protein uL14 (rplN).</text>
</comment>
<dbReference type="Proteomes" id="UP000248798">
    <property type="component" value="Unassembled WGS sequence"/>
</dbReference>
<dbReference type="NCBIfam" id="TIGR00090">
    <property type="entry name" value="rsfS_iojap_ybeB"/>
    <property type="match status" value="1"/>
</dbReference>
<dbReference type="Pfam" id="PF02410">
    <property type="entry name" value="RsfS"/>
    <property type="match status" value="1"/>
</dbReference>
<dbReference type="EMBL" id="CP036313">
    <property type="protein sequence ID" value="QBH15141.1"/>
    <property type="molecule type" value="Genomic_DNA"/>
</dbReference>
<sequence length="130" mass="14502">MIALEKEYIPYLAPIFDRKPKSVTALMVGKLTSYTDMVVIVEAGSSRQVTSLSEHIIKSLKGTKRKATGVEGVKEGQWALLDFGHLIIHVFESDAKAFYDLEGLWSDAEQVDLSEFNTQTPTDMEDDDGF</sequence>
<dbReference type="OrthoDB" id="9793681at2"/>
<evidence type="ECO:0000313" key="6">
    <source>
        <dbReference type="Proteomes" id="UP000293902"/>
    </source>
</evidence>
<comment type="function">
    <text evidence="2">Functions as a ribosomal silencing factor. Interacts with ribosomal protein uL14 (rplN), blocking formation of intersubunit bridge B8. Prevents association of the 30S and 50S ribosomal subunits and the formation of functional ribosomes, thus repressing translation.</text>
</comment>
<dbReference type="RefSeq" id="WP_111956071.1">
    <property type="nucleotide sequence ID" value="NZ_CP036313.1"/>
</dbReference>
<accession>A0A328FGT2</accession>
<dbReference type="GO" id="GO:0043023">
    <property type="term" value="F:ribosomal large subunit binding"/>
    <property type="evidence" value="ECO:0007669"/>
    <property type="project" value="TreeGrafter"/>
</dbReference>
<dbReference type="HAMAP" id="MF_01477">
    <property type="entry name" value="Iojap_RsfS"/>
    <property type="match status" value="1"/>
</dbReference>
<dbReference type="GO" id="GO:0017148">
    <property type="term" value="P:negative regulation of translation"/>
    <property type="evidence" value="ECO:0007669"/>
    <property type="project" value="UniProtKB-UniRule"/>
</dbReference>
<evidence type="ECO:0000313" key="3">
    <source>
        <dbReference type="EMBL" id="QBH15141.1"/>
    </source>
</evidence>
<dbReference type="Proteomes" id="UP000293902">
    <property type="component" value="Chromosome"/>
</dbReference>
<protein>
    <recommendedName>
        <fullName evidence="2">Ribosomal silencing factor RsfS</fullName>
    </recommendedName>
</protein>
<evidence type="ECO:0000256" key="1">
    <source>
        <dbReference type="ARBA" id="ARBA00010574"/>
    </source>
</evidence>
<dbReference type="InterPro" id="IPR004394">
    <property type="entry name" value="Iojap/RsfS/C7orf30"/>
</dbReference>
<comment type="subcellular location">
    <subcellularLocation>
        <location evidence="2">Cytoplasm</location>
    </subcellularLocation>
</comment>
<dbReference type="SUPFAM" id="SSF81301">
    <property type="entry name" value="Nucleotidyltransferase"/>
    <property type="match status" value="1"/>
</dbReference>